<reference evidence="3" key="1">
    <citation type="submission" date="2022-11" db="UniProtKB">
        <authorList>
            <consortium name="WormBaseParasite"/>
        </authorList>
    </citation>
    <scope>IDENTIFICATION</scope>
</reference>
<sequence length="339" mass="38407">MRRLQETETLIRWQLQGQAVSLSGIGNVRKANSFNSLLLVSLFDDDDGYSNLSNLQPVFHQLKFNKLIGHDVVCPPLKRKRAASEDAPTSKKQGQSPLTPHISSAKGYYGNHPAEEPPTPREDVEKHVSQTIIKELYMENPWHQEFQMMITADGLEDKPIHPNEEPAEKASTLKHHTSVNEDGEEEAFGIDNRSRITVNNEGDNYCLFYALELAVLYHDQELISMGHQVPPLPQTSVSKFRCTLKMATFSAKILRSNRSVLHTTKRTEDAGWGIVCSICHANYRTDNGPHRCFELDVDVSCHHDRTELVPFSKSNDQQRCQSFALSAGMLRPQRSRLME</sequence>
<proteinExistence type="predicted"/>
<dbReference type="Pfam" id="PF06918">
    <property type="entry name" value="DUF1280"/>
    <property type="match status" value="1"/>
</dbReference>
<feature type="region of interest" description="Disordered" evidence="1">
    <location>
        <begin position="79"/>
        <end position="123"/>
    </location>
</feature>
<dbReference type="WBParaSite" id="jg22861">
    <property type="protein sequence ID" value="jg22861"/>
    <property type="gene ID" value="jg22861"/>
</dbReference>
<organism evidence="2 3">
    <name type="scientific">Ditylenchus dipsaci</name>
    <dbReference type="NCBI Taxonomy" id="166011"/>
    <lineage>
        <taxon>Eukaryota</taxon>
        <taxon>Metazoa</taxon>
        <taxon>Ecdysozoa</taxon>
        <taxon>Nematoda</taxon>
        <taxon>Chromadorea</taxon>
        <taxon>Rhabditida</taxon>
        <taxon>Tylenchina</taxon>
        <taxon>Tylenchomorpha</taxon>
        <taxon>Sphaerularioidea</taxon>
        <taxon>Anguinidae</taxon>
        <taxon>Anguininae</taxon>
        <taxon>Ditylenchus</taxon>
    </lineage>
</organism>
<evidence type="ECO:0000256" key="1">
    <source>
        <dbReference type="SAM" id="MobiDB-lite"/>
    </source>
</evidence>
<protein>
    <submittedName>
        <fullName evidence="3">OTU domain-containing protein</fullName>
    </submittedName>
</protein>
<dbReference type="AlphaFoldDB" id="A0A915DT22"/>
<name>A0A915DT22_9BILA</name>
<keyword evidence="2" id="KW-1185">Reference proteome</keyword>
<feature type="compositionally biased region" description="Polar residues" evidence="1">
    <location>
        <begin position="90"/>
        <end position="102"/>
    </location>
</feature>
<dbReference type="Proteomes" id="UP000887574">
    <property type="component" value="Unplaced"/>
</dbReference>
<dbReference type="InterPro" id="IPR009689">
    <property type="entry name" value="DUF1280"/>
</dbReference>
<evidence type="ECO:0000313" key="2">
    <source>
        <dbReference type="Proteomes" id="UP000887574"/>
    </source>
</evidence>
<accession>A0A915DT22</accession>
<feature type="compositionally biased region" description="Basic and acidic residues" evidence="1">
    <location>
        <begin position="113"/>
        <end position="123"/>
    </location>
</feature>
<evidence type="ECO:0000313" key="3">
    <source>
        <dbReference type="WBParaSite" id="jg22861"/>
    </source>
</evidence>